<dbReference type="Proteomes" id="UP000838763">
    <property type="component" value="Unassembled WGS sequence"/>
</dbReference>
<comment type="caution">
    <text evidence="1">The sequence shown here is derived from an EMBL/GenBank/DDBJ whole genome shotgun (WGS) entry which is preliminary data.</text>
</comment>
<evidence type="ECO:0000313" key="2">
    <source>
        <dbReference type="Proteomes" id="UP000838763"/>
    </source>
</evidence>
<organism evidence="1 2">
    <name type="scientific">Parascedosporium putredinis</name>
    <dbReference type="NCBI Taxonomy" id="1442378"/>
    <lineage>
        <taxon>Eukaryota</taxon>
        <taxon>Fungi</taxon>
        <taxon>Dikarya</taxon>
        <taxon>Ascomycota</taxon>
        <taxon>Pezizomycotina</taxon>
        <taxon>Sordariomycetes</taxon>
        <taxon>Hypocreomycetidae</taxon>
        <taxon>Microascales</taxon>
        <taxon>Microascaceae</taxon>
        <taxon>Parascedosporium</taxon>
    </lineage>
</organism>
<reference evidence="1" key="1">
    <citation type="submission" date="2022-11" db="EMBL/GenBank/DDBJ databases">
        <authorList>
            <person name="Scott C."/>
            <person name="Bruce N."/>
        </authorList>
    </citation>
    <scope>NUCLEOTIDE SEQUENCE</scope>
</reference>
<sequence>MSCLLGGCLLQYAAPAGDGDVAMHIYRFPAACYCDGPQSGYLDNHNISPELVLSDEFGILWKNTYGEKERWFARPLTFTPKGHDQLVLLASTANVVRTVDATTGKLIHYYGIIGTPAIDPKSEIAYFFSMGYQGRANSGGVGKGEPLLGGRFPLEINNSLLTSQTRDLGTYSLYAVDLHTLEDVEGFPVLIDGHYADNDPTRYFLGGTYLQRPAVSIVNGHVIGAFAGHCELFNYTGMVVSVSTTPGVGVASMFAVVARMGGIWHGGMGISTIGNNVFIVSGNGDGADNVDQPAAGDVPISTLSQAVVHFEITKRGKISFSKDIGSSGFTILDRDVFSGGGVGQIGLTGGKEGKLYVLDVDNLGGFMNGPNGRDDAVQIIQAEGALFGGVGSYPLEGGYVYFTPLGSRTAAYKLEPLDDGTPNFALAGYSTKNATSATGIGPPTVTTLRGKRGTGIVWVADLAAGLRAFKAVPNDAGSWRSWLYRKPDP</sequence>
<protein>
    <submittedName>
        <fullName evidence="1">Uncharacterized protein</fullName>
    </submittedName>
</protein>
<keyword evidence="2" id="KW-1185">Reference proteome</keyword>
<dbReference type="EMBL" id="CALLCH030000021">
    <property type="protein sequence ID" value="CAI4220084.1"/>
    <property type="molecule type" value="Genomic_DNA"/>
</dbReference>
<gene>
    <name evidence="1" type="ORF">PPNO1_LOCUS9624</name>
</gene>
<dbReference type="AlphaFoldDB" id="A0A9P1HAT5"/>
<proteinExistence type="predicted"/>
<accession>A0A9P1HAT5</accession>
<evidence type="ECO:0000313" key="1">
    <source>
        <dbReference type="EMBL" id="CAI4220084.1"/>
    </source>
</evidence>
<dbReference type="OrthoDB" id="5985073at2759"/>
<name>A0A9P1HAT5_9PEZI</name>